<sequence length="394" mass="44811">MYLLKDVTLSRFMNFNETSELHVFVGACKGAYAACVFVRSEVGNQSKVTLIRAKNRVASLKPLSIPRLELMACCIGARLVNSVIRALGVASIKVTLWSDSTVALWWIKECGEWSVFVANRVKEIRELTGYFSWRLVPGNMNIADLLSRGCTPKQMLNSKWWEGPIWVKENPESWPVSEVSSQPSEVNVERRKCKIVNMNLTEDTHPWYAERASDYDKMIRVFAWVLRFTNNCKLVNGKCKNNELSQSEFESSEKKLICLVQSQYLSNANFLNSVVIFVDNKGIRRVKTKISNRDDERSFLYPILLPDKFKLKTQHGIVLRPVQRIYPSEIYSKESVDGELGGEESNSNNVTDNENNVTSADAVIVRNFSSSGRPVKVPTRLDLLNNVCYTLETI</sequence>
<organism evidence="1 2">
    <name type="scientific">Nephila pilipes</name>
    <name type="common">Giant wood spider</name>
    <name type="synonym">Nephila maculata</name>
    <dbReference type="NCBI Taxonomy" id="299642"/>
    <lineage>
        <taxon>Eukaryota</taxon>
        <taxon>Metazoa</taxon>
        <taxon>Ecdysozoa</taxon>
        <taxon>Arthropoda</taxon>
        <taxon>Chelicerata</taxon>
        <taxon>Arachnida</taxon>
        <taxon>Araneae</taxon>
        <taxon>Araneomorphae</taxon>
        <taxon>Entelegynae</taxon>
        <taxon>Araneoidea</taxon>
        <taxon>Nephilidae</taxon>
        <taxon>Nephila</taxon>
    </lineage>
</organism>
<reference evidence="1" key="1">
    <citation type="submission" date="2020-08" db="EMBL/GenBank/DDBJ databases">
        <title>Multicomponent nature underlies the extraordinary mechanical properties of spider dragline silk.</title>
        <authorList>
            <person name="Kono N."/>
            <person name="Nakamura H."/>
            <person name="Mori M."/>
            <person name="Yoshida Y."/>
            <person name="Ohtoshi R."/>
            <person name="Malay A.D."/>
            <person name="Moran D.A.P."/>
            <person name="Tomita M."/>
            <person name="Numata K."/>
            <person name="Arakawa K."/>
        </authorList>
    </citation>
    <scope>NUCLEOTIDE SEQUENCE</scope>
</reference>
<evidence type="ECO:0000313" key="2">
    <source>
        <dbReference type="Proteomes" id="UP000887013"/>
    </source>
</evidence>
<name>A0A8X6QNV2_NEPPI</name>
<gene>
    <name evidence="1" type="primary">AVEN_192746_1</name>
    <name evidence="1" type="ORF">NPIL_271381</name>
</gene>
<dbReference type="Pfam" id="PF05380">
    <property type="entry name" value="Peptidase_A17"/>
    <property type="match status" value="1"/>
</dbReference>
<evidence type="ECO:0000313" key="1">
    <source>
        <dbReference type="EMBL" id="GFU29036.1"/>
    </source>
</evidence>
<keyword evidence="2" id="KW-1185">Reference proteome</keyword>
<dbReference type="AlphaFoldDB" id="A0A8X6QNV2"/>
<dbReference type="PANTHER" id="PTHR47331">
    <property type="entry name" value="PHD-TYPE DOMAIN-CONTAINING PROTEIN"/>
    <property type="match status" value="1"/>
</dbReference>
<dbReference type="InterPro" id="IPR008042">
    <property type="entry name" value="Retrotrans_Pao"/>
</dbReference>
<dbReference type="OrthoDB" id="6434002at2759"/>
<protein>
    <submittedName>
        <fullName evidence="1">Integrase_H2C2 domain-containing protein</fullName>
    </submittedName>
</protein>
<accession>A0A8X6QNV2</accession>
<dbReference type="Proteomes" id="UP000887013">
    <property type="component" value="Unassembled WGS sequence"/>
</dbReference>
<comment type="caution">
    <text evidence="1">The sequence shown here is derived from an EMBL/GenBank/DDBJ whole genome shotgun (WGS) entry which is preliminary data.</text>
</comment>
<proteinExistence type="predicted"/>
<dbReference type="EMBL" id="BMAW01033178">
    <property type="protein sequence ID" value="GFU29036.1"/>
    <property type="molecule type" value="Genomic_DNA"/>
</dbReference>